<dbReference type="AlphaFoldDB" id="A0A6M4G665"/>
<protein>
    <submittedName>
        <fullName evidence="1">Uncharacterized protein</fullName>
    </submittedName>
</protein>
<dbReference type="Proteomes" id="UP000502611">
    <property type="component" value="Chromosome"/>
</dbReference>
<gene>
    <name evidence="1" type="ORF">HH800_05815</name>
</gene>
<proteinExistence type="predicted"/>
<evidence type="ECO:0000313" key="1">
    <source>
        <dbReference type="EMBL" id="QJR01753.1"/>
    </source>
</evidence>
<sequence length="55" mass="6031">MVAMRKPFGFSRGHVTQRATAAAFKVGEKAYKKSGGATPMLKEVARLYKESIKAE</sequence>
<accession>A0A6M4G665</accession>
<name>A0A6M4G665_SPHYA</name>
<dbReference type="RefSeq" id="WP_169860470.1">
    <property type="nucleotide sequence ID" value="NZ_CP053021.1"/>
</dbReference>
<dbReference type="EMBL" id="CP053021">
    <property type="protein sequence ID" value="QJR01753.1"/>
    <property type="molecule type" value="Genomic_DNA"/>
</dbReference>
<organism evidence="1 2">
    <name type="scientific">Sphingobium yanoikuyae</name>
    <name type="common">Sphingomonas yanoikuyae</name>
    <dbReference type="NCBI Taxonomy" id="13690"/>
    <lineage>
        <taxon>Bacteria</taxon>
        <taxon>Pseudomonadati</taxon>
        <taxon>Pseudomonadota</taxon>
        <taxon>Alphaproteobacteria</taxon>
        <taxon>Sphingomonadales</taxon>
        <taxon>Sphingomonadaceae</taxon>
        <taxon>Sphingobium</taxon>
    </lineage>
</organism>
<evidence type="ECO:0000313" key="2">
    <source>
        <dbReference type="Proteomes" id="UP000502611"/>
    </source>
</evidence>
<reference evidence="1 2" key="1">
    <citation type="submission" date="2020-04" db="EMBL/GenBank/DDBJ databases">
        <title>The Whole Genome Analysis of High salt-tolerant Sphingobium yanoikuyae YC-XJ2 with Aryl organophosphorus flame retardants (aryl-OPFRs)-degrading capacity and characteristics of Related phosphotriesterase.</title>
        <authorList>
            <person name="Li X."/>
        </authorList>
    </citation>
    <scope>NUCLEOTIDE SEQUENCE [LARGE SCALE GENOMIC DNA]</scope>
    <source>
        <strain evidence="1 2">YC-XJ2</strain>
    </source>
</reference>